<protein>
    <submittedName>
        <fullName evidence="1">Uncharacterized protein</fullName>
    </submittedName>
</protein>
<gene>
    <name evidence="1" type="ORF">B0I32_13375</name>
</gene>
<evidence type="ECO:0000313" key="1">
    <source>
        <dbReference type="EMBL" id="PRX52065.1"/>
    </source>
</evidence>
<sequence length="117" mass="13343">MHPGAFLFRSESGQVYLADVVASAFARGYARSYTRYFPEDYEKTYAEGYARGYAGFVLRALEKRRIPIDEPVRDKIMKTTDLALLEDWLTRTVHAITLEEVFEEEAPDGTPSPDVTK</sequence>
<dbReference type="OrthoDB" id="3539696at2"/>
<keyword evidence="2" id="KW-1185">Reference proteome</keyword>
<evidence type="ECO:0000313" key="2">
    <source>
        <dbReference type="Proteomes" id="UP000238312"/>
    </source>
</evidence>
<reference evidence="1 2" key="1">
    <citation type="submission" date="2018-03" db="EMBL/GenBank/DDBJ databases">
        <title>Genomic Encyclopedia of Type Strains, Phase III (KMG-III): the genomes of soil and plant-associated and newly described type strains.</title>
        <authorList>
            <person name="Whitman W."/>
        </authorList>
    </citation>
    <scope>NUCLEOTIDE SEQUENCE [LARGE SCALE GENOMIC DNA]</scope>
    <source>
        <strain evidence="1 2">CGMCC 4.7104</strain>
    </source>
</reference>
<dbReference type="EMBL" id="PVNG01000033">
    <property type="protein sequence ID" value="PRX52065.1"/>
    <property type="molecule type" value="Genomic_DNA"/>
</dbReference>
<dbReference type="AlphaFoldDB" id="A0A2T0M4T4"/>
<organism evidence="1 2">
    <name type="scientific">Nonomuraea fuscirosea</name>
    <dbReference type="NCBI Taxonomy" id="1291556"/>
    <lineage>
        <taxon>Bacteria</taxon>
        <taxon>Bacillati</taxon>
        <taxon>Actinomycetota</taxon>
        <taxon>Actinomycetes</taxon>
        <taxon>Streptosporangiales</taxon>
        <taxon>Streptosporangiaceae</taxon>
        <taxon>Nonomuraea</taxon>
    </lineage>
</organism>
<dbReference type="Proteomes" id="UP000238312">
    <property type="component" value="Unassembled WGS sequence"/>
</dbReference>
<accession>A0A2T0M4T4</accession>
<dbReference type="RefSeq" id="WP_106252071.1">
    <property type="nucleotide sequence ID" value="NZ_PVNG01000033.1"/>
</dbReference>
<proteinExistence type="predicted"/>
<comment type="caution">
    <text evidence="1">The sequence shown here is derived from an EMBL/GenBank/DDBJ whole genome shotgun (WGS) entry which is preliminary data.</text>
</comment>
<name>A0A2T0M4T4_9ACTN</name>